<dbReference type="SUPFAM" id="SSF55073">
    <property type="entry name" value="Nucleotide cyclase"/>
    <property type="match status" value="2"/>
</dbReference>
<feature type="compositionally biased region" description="Low complexity" evidence="24">
    <location>
        <begin position="721"/>
        <end position="738"/>
    </location>
</feature>
<dbReference type="PROSITE" id="PS50125">
    <property type="entry name" value="GUANYLATE_CYCLASE_2"/>
    <property type="match status" value="2"/>
</dbReference>
<dbReference type="CDD" id="cd07302">
    <property type="entry name" value="CHD"/>
    <property type="match status" value="2"/>
</dbReference>
<evidence type="ECO:0000256" key="18">
    <source>
        <dbReference type="ARBA" id="ARBA00023239"/>
    </source>
</evidence>
<keyword evidence="16" id="KW-0325">Glycoprotein</keyword>
<dbReference type="KEGG" id="bfo:118419128"/>
<evidence type="ECO:0000259" key="26">
    <source>
        <dbReference type="PROSITE" id="PS50125"/>
    </source>
</evidence>
<dbReference type="SMART" id="SM00044">
    <property type="entry name" value="CYCc"/>
    <property type="match status" value="2"/>
</dbReference>
<protein>
    <recommendedName>
        <fullName evidence="19">Adenylate cyclase type 9</fullName>
        <ecNumber evidence="5">4.6.1.1</ecNumber>
    </recommendedName>
    <alternativeName>
        <fullName evidence="22">ATP pyrophosphate-lyase 9</fullName>
    </alternativeName>
    <alternativeName>
        <fullName evidence="20">Adenylate cyclase type IX</fullName>
    </alternativeName>
    <alternativeName>
        <fullName evidence="21">Adenylyl cyclase 9</fullName>
    </alternativeName>
</protein>
<keyword evidence="18 23" id="KW-0456">Lyase</keyword>
<evidence type="ECO:0000256" key="4">
    <source>
        <dbReference type="ARBA" id="ARBA00004651"/>
    </source>
</evidence>
<dbReference type="Pfam" id="PF00211">
    <property type="entry name" value="Guanylate_cyc"/>
    <property type="match status" value="2"/>
</dbReference>
<feature type="compositionally biased region" description="Polar residues" evidence="24">
    <location>
        <begin position="706"/>
        <end position="720"/>
    </location>
</feature>
<dbReference type="OrthoDB" id="10035433at2759"/>
<evidence type="ECO:0000256" key="15">
    <source>
        <dbReference type="ARBA" id="ARBA00023136"/>
    </source>
</evidence>
<keyword evidence="15 25" id="KW-0472">Membrane</keyword>
<feature type="transmembrane region" description="Helical" evidence="25">
    <location>
        <begin position="869"/>
        <end position="888"/>
    </location>
</feature>
<feature type="transmembrane region" description="Helical" evidence="25">
    <location>
        <begin position="205"/>
        <end position="224"/>
    </location>
</feature>
<dbReference type="Gene3D" id="3.30.70.1230">
    <property type="entry name" value="Nucleotide cyclase"/>
    <property type="match status" value="2"/>
</dbReference>
<evidence type="ECO:0000256" key="13">
    <source>
        <dbReference type="ARBA" id="ARBA00022989"/>
    </source>
</evidence>
<reference evidence="27" key="2">
    <citation type="journal article" date="2020" name="Nat. Ecol. Evol.">
        <title>Deeply conserved synteny resolves early events in vertebrate evolution.</title>
        <authorList>
            <person name="Simakov O."/>
            <person name="Marletaz F."/>
            <person name="Yue J.X."/>
            <person name="O'Connell B."/>
            <person name="Jenkins J."/>
            <person name="Brandt A."/>
            <person name="Calef R."/>
            <person name="Tung C.H."/>
            <person name="Huang T.K."/>
            <person name="Schmutz J."/>
            <person name="Satoh N."/>
            <person name="Yu J.K."/>
            <person name="Putnam N.H."/>
            <person name="Green R.E."/>
            <person name="Rokhsar D.S."/>
        </authorList>
    </citation>
    <scope>NUCLEOTIDE SEQUENCE [LARGE SCALE GENOMIC DNA]</scope>
    <source>
        <strain evidence="27">S238N-H82</strain>
    </source>
</reference>
<evidence type="ECO:0000256" key="6">
    <source>
        <dbReference type="ARBA" id="ARBA00022475"/>
    </source>
</evidence>
<accession>A0A9J7LF21</accession>
<evidence type="ECO:0000256" key="14">
    <source>
        <dbReference type="ARBA" id="ARBA00022998"/>
    </source>
</evidence>
<dbReference type="GO" id="GO:0035556">
    <property type="term" value="P:intracellular signal transduction"/>
    <property type="evidence" value="ECO:0007669"/>
    <property type="project" value="InterPro"/>
</dbReference>
<keyword evidence="11" id="KW-0067">ATP-binding</keyword>
<comment type="catalytic activity">
    <reaction evidence="1">
        <text>ATP = 3',5'-cyclic AMP + diphosphate</text>
        <dbReference type="Rhea" id="RHEA:15389"/>
        <dbReference type="ChEBI" id="CHEBI:30616"/>
        <dbReference type="ChEBI" id="CHEBI:33019"/>
        <dbReference type="ChEBI" id="CHEBI:58165"/>
        <dbReference type="EC" id="4.6.1.1"/>
    </reaction>
</comment>
<feature type="region of interest" description="Disordered" evidence="24">
    <location>
        <begin position="706"/>
        <end position="740"/>
    </location>
</feature>
<comment type="subcellular location">
    <subcellularLocation>
        <location evidence="4">Cell membrane</location>
        <topology evidence="4">Multi-pass membrane protein</topology>
    </subcellularLocation>
</comment>
<keyword evidence="12" id="KW-0460">Magnesium</keyword>
<keyword evidence="6" id="KW-1003">Cell membrane</keyword>
<dbReference type="GeneID" id="118419128"/>
<comment type="similarity">
    <text evidence="23">Belongs to the adenylyl cyclase class-4/guanylyl cyclase family.</text>
</comment>
<evidence type="ECO:0000256" key="23">
    <source>
        <dbReference type="RuleBase" id="RU000405"/>
    </source>
</evidence>
<dbReference type="InterPro" id="IPR032628">
    <property type="entry name" value="AC_N"/>
</dbReference>
<evidence type="ECO:0000256" key="12">
    <source>
        <dbReference type="ARBA" id="ARBA00022842"/>
    </source>
</evidence>
<feature type="domain" description="Guanylate cyclase" evidence="26">
    <location>
        <begin position="352"/>
        <end position="479"/>
    </location>
</feature>
<evidence type="ECO:0000256" key="21">
    <source>
        <dbReference type="ARBA" id="ARBA00081232"/>
    </source>
</evidence>
<keyword evidence="8" id="KW-0479">Metal-binding</keyword>
<evidence type="ECO:0000256" key="5">
    <source>
        <dbReference type="ARBA" id="ARBA00012201"/>
    </source>
</evidence>
<evidence type="ECO:0000256" key="17">
    <source>
        <dbReference type="ARBA" id="ARBA00023211"/>
    </source>
</evidence>
<keyword evidence="17" id="KW-0464">Manganese</keyword>
<dbReference type="Proteomes" id="UP000001554">
    <property type="component" value="Chromosome 7"/>
</dbReference>
<evidence type="ECO:0000256" key="8">
    <source>
        <dbReference type="ARBA" id="ARBA00022723"/>
    </source>
</evidence>
<evidence type="ECO:0000256" key="1">
    <source>
        <dbReference type="ARBA" id="ARBA00001593"/>
    </source>
</evidence>
<dbReference type="Pfam" id="PF16214">
    <property type="entry name" value="AC_N"/>
    <property type="match status" value="1"/>
</dbReference>
<reference evidence="28" key="1">
    <citation type="journal article" date="2016" name="Genome Biol. Evol.">
        <title>Conserved non-coding elements in the most distant genera of cephalochordates: the Goldilocks principle.</title>
        <authorList>
            <person name="Yue J.X."/>
            <person name="Kozmikova I."/>
            <person name="Ono H."/>
            <person name="Nossa C.W."/>
            <person name="Kozmik Z."/>
            <person name="Putnam N.H."/>
            <person name="Yu J.K."/>
            <person name="Holland L.Z."/>
        </authorList>
    </citation>
    <scope>NUCLEOTIDE SEQUENCE</scope>
</reference>
<dbReference type="OMA" id="FTAMPPG"/>
<feature type="compositionally biased region" description="Basic and acidic residues" evidence="24">
    <location>
        <begin position="579"/>
        <end position="591"/>
    </location>
</feature>
<dbReference type="FunFam" id="3.30.70.1230:FF:000008">
    <property type="entry name" value="Adenylate cyclase type 9"/>
    <property type="match status" value="1"/>
</dbReference>
<keyword evidence="27" id="KW-1185">Reference proteome</keyword>
<evidence type="ECO:0000256" key="20">
    <source>
        <dbReference type="ARBA" id="ARBA00081225"/>
    </source>
</evidence>
<keyword evidence="10" id="KW-0547">Nucleotide-binding</keyword>
<evidence type="ECO:0000256" key="10">
    <source>
        <dbReference type="ARBA" id="ARBA00022741"/>
    </source>
</evidence>
<feature type="transmembrane region" description="Helical" evidence="25">
    <location>
        <begin position="917"/>
        <end position="936"/>
    </location>
</feature>
<dbReference type="GO" id="GO:0007189">
    <property type="term" value="P:adenylate cyclase-activating G protein-coupled receptor signaling pathway"/>
    <property type="evidence" value="ECO:0000318"/>
    <property type="project" value="GO_Central"/>
</dbReference>
<feature type="transmembrane region" description="Helical" evidence="25">
    <location>
        <begin position="91"/>
        <end position="112"/>
    </location>
</feature>
<dbReference type="GO" id="GO:0006171">
    <property type="term" value="P:cAMP biosynthetic process"/>
    <property type="evidence" value="ECO:0000318"/>
    <property type="project" value="GO_Central"/>
</dbReference>
<feature type="transmembrane region" description="Helical" evidence="25">
    <location>
        <begin position="124"/>
        <end position="146"/>
    </location>
</feature>
<dbReference type="GO" id="GO:0005886">
    <property type="term" value="C:plasma membrane"/>
    <property type="evidence" value="ECO:0000318"/>
    <property type="project" value="GO_Central"/>
</dbReference>
<keyword evidence="9" id="KW-0677">Repeat</keyword>
<feature type="transmembrane region" description="Helical" evidence="25">
    <location>
        <begin position="842"/>
        <end position="863"/>
    </location>
</feature>
<dbReference type="EC" id="4.6.1.1" evidence="5"/>
<evidence type="ECO:0000313" key="27">
    <source>
        <dbReference type="Proteomes" id="UP000001554"/>
    </source>
</evidence>
<evidence type="ECO:0000256" key="22">
    <source>
        <dbReference type="ARBA" id="ARBA00081427"/>
    </source>
</evidence>
<dbReference type="PANTHER" id="PTHR45627:SF8">
    <property type="entry name" value="ADENYLATE CYCLASE TYPE 9"/>
    <property type="match status" value="1"/>
</dbReference>
<evidence type="ECO:0000256" key="16">
    <source>
        <dbReference type="ARBA" id="ARBA00023180"/>
    </source>
</evidence>
<reference evidence="28" key="3">
    <citation type="submission" date="2025-08" db="UniProtKB">
        <authorList>
            <consortium name="RefSeq"/>
        </authorList>
    </citation>
    <scope>IDENTIFICATION</scope>
</reference>
<feature type="compositionally biased region" description="Basic and acidic residues" evidence="24">
    <location>
        <begin position="308"/>
        <end position="317"/>
    </location>
</feature>
<feature type="transmembrane region" description="Helical" evidence="25">
    <location>
        <begin position="180"/>
        <end position="198"/>
    </location>
</feature>
<keyword evidence="14" id="KW-0115">cAMP biosynthesis</keyword>
<feature type="domain" description="Guanylate cyclase" evidence="26">
    <location>
        <begin position="1095"/>
        <end position="1236"/>
    </location>
</feature>
<comment type="cofactor">
    <cofactor evidence="2">
        <name>Mn(2+)</name>
        <dbReference type="ChEBI" id="CHEBI:29035"/>
    </cofactor>
</comment>
<comment type="cofactor">
    <cofactor evidence="3">
        <name>Mg(2+)</name>
        <dbReference type="ChEBI" id="CHEBI:18420"/>
    </cofactor>
</comment>
<dbReference type="FunFam" id="3.30.70.1230:FF:000014">
    <property type="entry name" value="adenylate cyclase type 9"/>
    <property type="match status" value="1"/>
</dbReference>
<feature type="transmembrane region" description="Helical" evidence="25">
    <location>
        <begin position="967"/>
        <end position="984"/>
    </location>
</feature>
<dbReference type="RefSeq" id="XP_035681327.1">
    <property type="nucleotide sequence ID" value="XM_035825434.1"/>
</dbReference>
<dbReference type="PROSITE" id="PS00452">
    <property type="entry name" value="GUANYLATE_CYCLASE_1"/>
    <property type="match status" value="1"/>
</dbReference>
<evidence type="ECO:0000256" key="9">
    <source>
        <dbReference type="ARBA" id="ARBA00022737"/>
    </source>
</evidence>
<dbReference type="GO" id="GO:0004016">
    <property type="term" value="F:adenylate cyclase activity"/>
    <property type="evidence" value="ECO:0000318"/>
    <property type="project" value="GO_Central"/>
</dbReference>
<keyword evidence="13 25" id="KW-1133">Transmembrane helix</keyword>
<evidence type="ECO:0000256" key="2">
    <source>
        <dbReference type="ARBA" id="ARBA00001936"/>
    </source>
</evidence>
<dbReference type="GO" id="GO:0005524">
    <property type="term" value="F:ATP binding"/>
    <property type="evidence" value="ECO:0007669"/>
    <property type="project" value="UniProtKB-KW"/>
</dbReference>
<dbReference type="InterPro" id="IPR029787">
    <property type="entry name" value="Nucleotide_cyclase"/>
</dbReference>
<evidence type="ECO:0000256" key="3">
    <source>
        <dbReference type="ARBA" id="ARBA00001946"/>
    </source>
</evidence>
<dbReference type="InterPro" id="IPR018297">
    <property type="entry name" value="A/G_cyclase_CS"/>
</dbReference>
<feature type="region of interest" description="Disordered" evidence="24">
    <location>
        <begin position="565"/>
        <end position="631"/>
    </location>
</feature>
<evidence type="ECO:0000256" key="7">
    <source>
        <dbReference type="ARBA" id="ARBA00022692"/>
    </source>
</evidence>
<gene>
    <name evidence="28" type="primary">LOC118419128</name>
</gene>
<name>A0A9J7LF21_BRAFL</name>
<evidence type="ECO:0000256" key="24">
    <source>
        <dbReference type="SAM" id="MobiDB-lite"/>
    </source>
</evidence>
<feature type="transmembrane region" description="Helical" evidence="25">
    <location>
        <begin position="1014"/>
        <end position="1033"/>
    </location>
</feature>
<evidence type="ECO:0000256" key="11">
    <source>
        <dbReference type="ARBA" id="ARBA00022840"/>
    </source>
</evidence>
<sequence length="1288" mass="145113">MEGESCRYRPNSTPDIPDSVRITLGTPRHNYRGSNYTVNGDGSRRGSRAEVRRRLLLFERASGSWWDPKFDSRHLEEELQRCQLPATRKRFRYALCYIATACLMWIIYFAAVGAMNQEANYQNWLAFVGGSVVFLVICIVLLGLTFTNLYQRFFSYMSLLLTVALFSVSLVAVGFSEGQIISSVGAFMICVEILIMLYTVIPMPLYLSVVSGIMYSVGFQIIVGVTNQEIGQELSLPVQITTKILMHLCIHLVGIHIYIMTQVRKHSTFWKVGQSIMARRDLETEKQLKEKMIHSIMPPHVASSLMKGAEDEPETPKRMRSPRNKKKANAQNVPPKESMFRTFNMHRMENVSILFADIVGFTQMSSNKSAEQLVSLLNDLFGRFDRLAEKTGCEKISTLGDCYYCVAGCPKARSDHAECCIEMGLGMIRAIKEFCAETDNDVNMRVGVHTGTVLCGIVGTKRFKFDVWSNDVTLANKMEQSGLPGRVHLSEATLEYLGDKYKTEEREVDKRYSGIPGMKTYLIVSSEEPPPPRPLSWQGKLIPMNSNLELDKSALSDSCNSLLDSNKNDQTLSLEEGGEDKGKEEKKEGSPSHRALCNQPSATSLPEPALMRPDSCNEDSLDLPLPGSRNGASLHGEDTMCVAATCHTEDEQIWLPLLDHRNLTPDSIHSLPVTGSYGNRLYPPGMGSGSRKSSLRTQMVTNRIEQQMTGKSPSQENGQPSSGISDQQFSSSQQSVASMVAERQRESSCALFIDQVISPLNQTLTQFHQIRERTDKNLIENIRSDPYMSDYFFKPPINMFSLNFLDPELEMRFRDHYAAEMEDEGNNPNAVQTCALPRFNMFLDVVVSFVVFTMISIGCFLLFHPPNVAWIVVFILAAIIKVVTLVAYTREAFYMGYLSECSQQMSQFFSRWVSRQLYGAILISLPVAAVYCNMVCKLEPGLQYYLMSVALLHYTNFTQLSSWMKTALVLIVGIILIILVNVNIDVCMDGLDNIIPTVMANTTETPSPTASRVFFEYEIIIDVGLLIILIIFLNREFEVSNKLTYHGKIGADTDRKRSQIEKEQADWLLGNILPTHVADTLKVTQKYSQNHSSVAVIFATIVNFNDFYEESFEGGKECIRVLNEIFSDFDDLLQKEEYARHIEKIKTIGSTFMAASGLSPESQKDRENPDKHLIVLMDFALDMQKVINKFNEDMLGFHFILRIGYNHGLLTAGVIGTTKLLYDIWGLTVNVASRMDSTGINGRIQVSEQSAKVMQKYYEFEPRHDVSVKGIGNMMTYLLVKKHDSVQC</sequence>
<dbReference type="InterPro" id="IPR001054">
    <property type="entry name" value="A/G_cyclase"/>
</dbReference>
<feature type="region of interest" description="Disordered" evidence="24">
    <location>
        <begin position="304"/>
        <end position="336"/>
    </location>
</feature>
<feature type="transmembrane region" description="Helical" evidence="25">
    <location>
        <begin position="153"/>
        <end position="174"/>
    </location>
</feature>
<keyword evidence="7 25" id="KW-0812">Transmembrane</keyword>
<feature type="compositionally biased region" description="Basic residues" evidence="24">
    <location>
        <begin position="318"/>
        <end position="328"/>
    </location>
</feature>
<evidence type="ECO:0000256" key="25">
    <source>
        <dbReference type="SAM" id="Phobius"/>
    </source>
</evidence>
<dbReference type="PANTHER" id="PTHR45627">
    <property type="entry name" value="ADENYLATE CYCLASE TYPE 1"/>
    <property type="match status" value="1"/>
</dbReference>
<dbReference type="GO" id="GO:0046872">
    <property type="term" value="F:metal ion binding"/>
    <property type="evidence" value="ECO:0007669"/>
    <property type="project" value="UniProtKB-KW"/>
</dbReference>
<evidence type="ECO:0000313" key="28">
    <source>
        <dbReference type="RefSeq" id="XP_035681327.1"/>
    </source>
</evidence>
<proteinExistence type="inferred from homology"/>
<organism evidence="27 28">
    <name type="scientific">Branchiostoma floridae</name>
    <name type="common">Florida lancelet</name>
    <name type="synonym">Amphioxus</name>
    <dbReference type="NCBI Taxonomy" id="7739"/>
    <lineage>
        <taxon>Eukaryota</taxon>
        <taxon>Metazoa</taxon>
        <taxon>Chordata</taxon>
        <taxon>Cephalochordata</taxon>
        <taxon>Leptocardii</taxon>
        <taxon>Amphioxiformes</taxon>
        <taxon>Branchiostomatidae</taxon>
        <taxon>Branchiostoma</taxon>
    </lineage>
</organism>
<evidence type="ECO:0000256" key="19">
    <source>
        <dbReference type="ARBA" id="ARBA00070496"/>
    </source>
</evidence>